<dbReference type="InterPro" id="IPR056451">
    <property type="entry name" value="Znf_Tbcl_Rhp7"/>
</dbReference>
<feature type="domain" description="DNA repair protein rhp7 treble clef" evidence="2">
    <location>
        <begin position="159"/>
        <end position="197"/>
    </location>
</feature>
<dbReference type="Pfam" id="PF23550">
    <property type="entry name" value="zf_Tbcl_Rhp7"/>
    <property type="match status" value="1"/>
</dbReference>
<dbReference type="GO" id="GO:0031146">
    <property type="term" value="P:SCF-dependent proteasomal ubiquitin-dependent protein catabolic process"/>
    <property type="evidence" value="ECO:0007669"/>
    <property type="project" value="TreeGrafter"/>
</dbReference>
<dbReference type="Gene3D" id="3.80.10.10">
    <property type="entry name" value="Ribonuclease Inhibitor"/>
    <property type="match status" value="2"/>
</dbReference>
<dbReference type="InterPro" id="IPR006553">
    <property type="entry name" value="Leu-rich_rpt_Cys-con_subtyp"/>
</dbReference>
<gene>
    <name evidence="3" type="ORF">Agabi119p4_3773</name>
</gene>
<protein>
    <recommendedName>
        <fullName evidence="2">DNA repair protein rhp7 treble clef domain-containing protein</fullName>
    </recommendedName>
</protein>
<dbReference type="GO" id="GO:0019005">
    <property type="term" value="C:SCF ubiquitin ligase complex"/>
    <property type="evidence" value="ECO:0007669"/>
    <property type="project" value="TreeGrafter"/>
</dbReference>
<dbReference type="PANTHER" id="PTHR13318">
    <property type="entry name" value="PARTNER OF PAIRED, ISOFORM B-RELATED"/>
    <property type="match status" value="1"/>
</dbReference>
<dbReference type="SMART" id="SM00367">
    <property type="entry name" value="LRR_CC"/>
    <property type="match status" value="5"/>
</dbReference>
<evidence type="ECO:0000313" key="3">
    <source>
        <dbReference type="EMBL" id="KAF7777701.1"/>
    </source>
</evidence>
<dbReference type="Proteomes" id="UP000629468">
    <property type="component" value="Unassembled WGS sequence"/>
</dbReference>
<comment type="caution">
    <text evidence="3">The sequence shown here is derived from an EMBL/GenBank/DDBJ whole genome shotgun (WGS) entry which is preliminary data.</text>
</comment>
<feature type="region of interest" description="Disordered" evidence="1">
    <location>
        <begin position="28"/>
        <end position="111"/>
    </location>
</feature>
<accession>A0A8H7F5E9</accession>
<feature type="compositionally biased region" description="Low complexity" evidence="1">
    <location>
        <begin position="50"/>
        <end position="66"/>
    </location>
</feature>
<evidence type="ECO:0000313" key="4">
    <source>
        <dbReference type="Proteomes" id="UP000629468"/>
    </source>
</evidence>
<dbReference type="AlphaFoldDB" id="A0A8H7F5E9"/>
<dbReference type="SUPFAM" id="SSF52047">
    <property type="entry name" value="RNI-like"/>
    <property type="match status" value="2"/>
</dbReference>
<dbReference type="PANTHER" id="PTHR13318:SF190">
    <property type="entry name" value="PARTNER OF PAIRED, ISOFORM B"/>
    <property type="match status" value="1"/>
</dbReference>
<evidence type="ECO:0000256" key="1">
    <source>
        <dbReference type="SAM" id="MobiDB-lite"/>
    </source>
</evidence>
<sequence>MSRANNVRGPTSALTEFLRESGINAVSVARRRATQNQEADQAAAAPSNPGTEGSAETGSSSQIRTSSRGRRTRTQTRSTLRSYGNASDVLDDSESEQVAVEPSHDDAQISTVKKRRLTKAAEAKLKAKEKKMRGIKGSDDDYVNEDDERYNALSSRPAPGSFSNCAHCEKRFTVTIYTSAAIPGPGWLCHPCAKEKGIEPLKKGSQSRKKKTVADRRTITTFEEKRFPTLVSLCIQLISKHIDDVESLGDIGTMNVEAISKTLSKNRSLTSENAQLFYSTTNATLTLYDATNLSPDAFSTLGYLNSNLTSLRLDFCGQINDEAFNSLSTSLPALTEIELLGPFLVKPAAWKGFFTAHPNLSSFLITQSPRFDLDCLICLVSNCGSNLRALRLKEIGKLDNEFLQELSRLGQDGNTSQLAYLDLSEPEKSCDEKAMIELLYFIGRRLTYLNVSNHIIIGDDFLAEGLLPHTKTLRTLILDNLPELTDKGVSKFFQSWNDNPPLVHLSLSRNHALADKSLQSILDHSGTRLEEFNLNGWKDVGEEILTTFATEARELRKLDVGWIREVTDFVVKAWVDGVPEKSKNKSAMELDEAHVARKGGCFKLEEVKVWGCNRITLNCPRKRGMNIYGVETPK</sequence>
<dbReference type="InterPro" id="IPR032675">
    <property type="entry name" value="LRR_dom_sf"/>
</dbReference>
<reference evidence="3 4" key="1">
    <citation type="journal article" name="Sci. Rep.">
        <title>Telomere-to-telomere assembled and centromere annotated genomes of the two main subspecies of the button mushroom Agaricus bisporus reveal especially polymorphic chromosome ends.</title>
        <authorList>
            <person name="Sonnenberg A.S.M."/>
            <person name="Sedaghat-Telgerd N."/>
            <person name="Lavrijssen B."/>
            <person name="Ohm R.A."/>
            <person name="Hendrickx P.M."/>
            <person name="Scholtmeijer K."/>
            <person name="Baars J.J.P."/>
            <person name="van Peer A."/>
        </authorList>
    </citation>
    <scope>NUCLEOTIDE SEQUENCE [LARGE SCALE GENOMIC DNA]</scope>
    <source>
        <strain evidence="3 4">H119_p4</strain>
    </source>
</reference>
<organism evidence="3 4">
    <name type="scientific">Agaricus bisporus var. burnettii</name>
    <dbReference type="NCBI Taxonomy" id="192524"/>
    <lineage>
        <taxon>Eukaryota</taxon>
        <taxon>Fungi</taxon>
        <taxon>Dikarya</taxon>
        <taxon>Basidiomycota</taxon>
        <taxon>Agaricomycotina</taxon>
        <taxon>Agaricomycetes</taxon>
        <taxon>Agaricomycetidae</taxon>
        <taxon>Agaricales</taxon>
        <taxon>Agaricineae</taxon>
        <taxon>Agaricaceae</taxon>
        <taxon>Agaricus</taxon>
    </lineage>
</organism>
<proteinExistence type="predicted"/>
<evidence type="ECO:0000259" key="2">
    <source>
        <dbReference type="Pfam" id="PF23550"/>
    </source>
</evidence>
<dbReference type="EMBL" id="JABXXO010000005">
    <property type="protein sequence ID" value="KAF7777701.1"/>
    <property type="molecule type" value="Genomic_DNA"/>
</dbReference>
<name>A0A8H7F5E9_AGABI</name>